<dbReference type="CDD" id="cd24050">
    <property type="entry name" value="ASKHA_NBD_ANMK"/>
    <property type="match status" value="1"/>
</dbReference>
<dbReference type="InterPro" id="IPR005338">
    <property type="entry name" value="Anhydro_N_Ac-Mur_kinase"/>
</dbReference>
<dbReference type="InterPro" id="IPR043129">
    <property type="entry name" value="ATPase_NBD"/>
</dbReference>
<evidence type="ECO:0000256" key="1">
    <source>
        <dbReference type="HAMAP-Rule" id="MF_01270"/>
    </source>
</evidence>
<accession>V6IU07</accession>
<keyword evidence="1" id="KW-0119">Carbohydrate metabolism</keyword>
<dbReference type="GO" id="GO:0006040">
    <property type="term" value="P:amino sugar metabolic process"/>
    <property type="evidence" value="ECO:0007669"/>
    <property type="project" value="InterPro"/>
</dbReference>
<comment type="pathway">
    <text evidence="1">Amino-sugar metabolism; 1,6-anhydro-N-acetylmuramate degradation.</text>
</comment>
<dbReference type="AlphaFoldDB" id="V6IU07"/>
<keyword evidence="3" id="KW-1185">Reference proteome</keyword>
<dbReference type="PATRIC" id="fig|1395513.3.peg.3402"/>
<keyword evidence="1" id="KW-0808">Transferase</keyword>
<keyword evidence="1" id="KW-0547">Nucleotide-binding</keyword>
<dbReference type="GO" id="GO:0016773">
    <property type="term" value="F:phosphotransferase activity, alcohol group as acceptor"/>
    <property type="evidence" value="ECO:0007669"/>
    <property type="project" value="UniProtKB-UniRule"/>
</dbReference>
<comment type="caution">
    <text evidence="2">The sequence shown here is derived from an EMBL/GenBank/DDBJ whole genome shotgun (WGS) entry which is preliminary data.</text>
</comment>
<dbReference type="UniPathway" id="UPA00544"/>
<dbReference type="GO" id="GO:0009254">
    <property type="term" value="P:peptidoglycan turnover"/>
    <property type="evidence" value="ECO:0007669"/>
    <property type="project" value="UniProtKB-UniRule"/>
</dbReference>
<comment type="pathway">
    <text evidence="1">Cell wall biogenesis; peptidoglycan recycling.</text>
</comment>
<protein>
    <recommendedName>
        <fullName evidence="1">Anhydro-N-acetylmuramic acid kinase</fullName>
        <ecNumber evidence="1">2.7.1.170</ecNumber>
    </recommendedName>
    <alternativeName>
        <fullName evidence="1">AnhMurNAc kinase</fullName>
    </alternativeName>
</protein>
<dbReference type="SUPFAM" id="SSF53067">
    <property type="entry name" value="Actin-like ATPase domain"/>
    <property type="match status" value="1"/>
</dbReference>
<gene>
    <name evidence="1" type="primary">anmK</name>
    <name evidence="2" type="ORF">P343_16760</name>
</gene>
<dbReference type="Gene3D" id="3.30.420.40">
    <property type="match status" value="2"/>
</dbReference>
<comment type="function">
    <text evidence="1">Catalyzes the specific phosphorylation of 1,6-anhydro-N-acetylmuramic acid (anhMurNAc) with the simultaneous cleavage of the 1,6-anhydro ring, generating MurNAc-6-P. Is required for the utilization of anhMurNAc either imported from the medium or derived from its own cell wall murein, and thus plays a role in cell wall recycling.</text>
</comment>
<dbReference type="NCBIfam" id="NF007142">
    <property type="entry name" value="PRK09585.2-1"/>
    <property type="match status" value="1"/>
</dbReference>
<proteinExistence type="inferred from homology"/>
<dbReference type="GO" id="GO:0016301">
    <property type="term" value="F:kinase activity"/>
    <property type="evidence" value="ECO:0007669"/>
    <property type="project" value="UniProtKB-KW"/>
</dbReference>
<dbReference type="Pfam" id="PF03702">
    <property type="entry name" value="AnmK"/>
    <property type="match status" value="1"/>
</dbReference>
<reference evidence="2 3" key="1">
    <citation type="journal article" date="2013" name="Genome Announc.">
        <title>Genome Sequence of Sporolactobacillus laevolacticus DSM442, an Efficient Polymer-Grade D-Lactate Producer from Agricultural Waste Cottonseed as a Nitrogen Source.</title>
        <authorList>
            <person name="Wang H."/>
            <person name="Wang L."/>
            <person name="Ju J."/>
            <person name="Yu B."/>
            <person name="Ma Y."/>
        </authorList>
    </citation>
    <scope>NUCLEOTIDE SEQUENCE [LARGE SCALE GENOMIC DNA]</scope>
    <source>
        <strain evidence="2 3">DSM 442</strain>
    </source>
</reference>
<evidence type="ECO:0000313" key="2">
    <source>
        <dbReference type="EMBL" id="EST10478.1"/>
    </source>
</evidence>
<dbReference type="EC" id="2.7.1.170" evidence="1"/>
<feature type="binding site" evidence="1">
    <location>
        <begin position="12"/>
        <end position="19"/>
    </location>
    <ligand>
        <name>ATP</name>
        <dbReference type="ChEBI" id="CHEBI:30616"/>
    </ligand>
</feature>
<dbReference type="EMBL" id="AWTC01000022">
    <property type="protein sequence ID" value="EST10478.1"/>
    <property type="molecule type" value="Genomic_DNA"/>
</dbReference>
<dbReference type="STRING" id="1395513.P343_16760"/>
<sequence>MVDKYVVGLMSGTSADGIDSVLTRIKDSGDQTELEVLDFETIPYTQEMQKKIFTAMDPDRSSSPLICSLNFELGYCFADAVKSLCRHAHFSIDRVDLIGSHGQTIYHIPDSDETYHASTLQIGEPAVISYETRTPVASNFRVMDMAAGGQGAPLIPYVDYLLFRNLERTIALLNIGGISNITVLPKRGNLRSVQAFDMGPGNMIIDELVRKFYGRPYDRNGNFAKRGKVIKQILKTLMNDSYFAKKPPKSTGRERYGKQYAEWMVENWHDQNSDDLIATATCFTAKAIFKNYQDFIQSKNPVDEIWVSGGGSHNPVLIGWLQTMLPDVTIKTFESNRLNADAKEAAAFAVLANEMVHQQPANVPTATGAKEQLILGNYTPFTGMKNRILIGG</sequence>
<comment type="similarity">
    <text evidence="1">Belongs to the anhydro-N-acetylmuramic acid kinase family.</text>
</comment>
<keyword evidence="1 2" id="KW-0418">Kinase</keyword>
<dbReference type="NCBIfam" id="NF007148">
    <property type="entry name" value="PRK09585.3-2"/>
    <property type="match status" value="1"/>
</dbReference>
<evidence type="ECO:0000313" key="3">
    <source>
        <dbReference type="Proteomes" id="UP000018296"/>
    </source>
</evidence>
<dbReference type="UniPathway" id="UPA00343"/>
<dbReference type="OrthoDB" id="9763949at2"/>
<organism evidence="2 3">
    <name type="scientific">Sporolactobacillus laevolacticus DSM 442</name>
    <dbReference type="NCBI Taxonomy" id="1395513"/>
    <lineage>
        <taxon>Bacteria</taxon>
        <taxon>Bacillati</taxon>
        <taxon>Bacillota</taxon>
        <taxon>Bacilli</taxon>
        <taxon>Bacillales</taxon>
        <taxon>Sporolactobacillaceae</taxon>
        <taxon>Sporolactobacillus</taxon>
    </lineage>
</organism>
<keyword evidence="1" id="KW-0067">ATP-binding</keyword>
<dbReference type="GO" id="GO:0097175">
    <property type="term" value="P:1,6-anhydro-N-acetyl-beta-muramic acid catabolic process"/>
    <property type="evidence" value="ECO:0007669"/>
    <property type="project" value="UniProtKB-UniRule"/>
</dbReference>
<comment type="catalytic activity">
    <reaction evidence="1">
        <text>1,6-anhydro-N-acetyl-beta-muramate + ATP + H2O = N-acetyl-D-muramate 6-phosphate + ADP + H(+)</text>
        <dbReference type="Rhea" id="RHEA:24952"/>
        <dbReference type="ChEBI" id="CHEBI:15377"/>
        <dbReference type="ChEBI" id="CHEBI:15378"/>
        <dbReference type="ChEBI" id="CHEBI:30616"/>
        <dbReference type="ChEBI" id="CHEBI:58690"/>
        <dbReference type="ChEBI" id="CHEBI:58722"/>
        <dbReference type="ChEBI" id="CHEBI:456216"/>
        <dbReference type="EC" id="2.7.1.170"/>
    </reaction>
</comment>
<dbReference type="PANTHER" id="PTHR30605">
    <property type="entry name" value="ANHYDRO-N-ACETYLMURAMIC ACID KINASE"/>
    <property type="match status" value="1"/>
</dbReference>
<name>V6IU07_9BACL</name>
<dbReference type="Proteomes" id="UP000018296">
    <property type="component" value="Unassembled WGS sequence"/>
</dbReference>
<dbReference type="PANTHER" id="PTHR30605:SF0">
    <property type="entry name" value="ANHYDRO-N-ACETYLMURAMIC ACID KINASE"/>
    <property type="match status" value="1"/>
</dbReference>
<dbReference type="HAMAP" id="MF_01270">
    <property type="entry name" value="AnhMurNAc_kinase"/>
    <property type="match status" value="1"/>
</dbReference>
<dbReference type="eggNOG" id="COG2377">
    <property type="taxonomic scope" value="Bacteria"/>
</dbReference>
<dbReference type="RefSeq" id="WP_023511552.1">
    <property type="nucleotide sequence ID" value="NZ_AWTC01000022.1"/>
</dbReference>
<dbReference type="GO" id="GO:0005524">
    <property type="term" value="F:ATP binding"/>
    <property type="evidence" value="ECO:0007669"/>
    <property type="project" value="UniProtKB-UniRule"/>
</dbReference>